<comment type="function">
    <text evidence="1">This protein catalyzes the committed step to the synthesis of the acidic phospholipids.</text>
</comment>
<reference evidence="19 20" key="1">
    <citation type="submission" date="2016-11" db="EMBL/GenBank/DDBJ databases">
        <authorList>
            <person name="Jaros S."/>
            <person name="Januszkiewicz K."/>
            <person name="Wedrychowicz H."/>
        </authorList>
    </citation>
    <scope>NUCLEOTIDE SEQUENCE [LARGE SCALE GENOMIC DNA]</scope>
    <source>
        <strain evidence="19 20">DSM 15480</strain>
    </source>
</reference>
<dbReference type="STRING" id="1121950.SAMN02745243_01709"/>
<feature type="transmembrane region" description="Helical" evidence="18">
    <location>
        <begin position="127"/>
        <end position="149"/>
    </location>
</feature>
<dbReference type="RefSeq" id="WP_073108518.1">
    <property type="nucleotide sequence ID" value="NZ_FQZY01000021.1"/>
</dbReference>
<dbReference type="UniPathway" id="UPA00084">
    <property type="reaction ID" value="UER00503"/>
</dbReference>
<evidence type="ECO:0000256" key="10">
    <source>
        <dbReference type="ARBA" id="ARBA00022989"/>
    </source>
</evidence>
<feature type="transmembrane region" description="Helical" evidence="18">
    <location>
        <begin position="155"/>
        <end position="179"/>
    </location>
</feature>
<dbReference type="InterPro" id="IPR050324">
    <property type="entry name" value="CDP-alcohol_PTase-I"/>
</dbReference>
<evidence type="ECO:0000256" key="18">
    <source>
        <dbReference type="SAM" id="Phobius"/>
    </source>
</evidence>
<keyword evidence="13" id="KW-0594">Phospholipid biosynthesis</keyword>
<evidence type="ECO:0000256" key="5">
    <source>
        <dbReference type="ARBA" id="ARBA00013170"/>
    </source>
</evidence>
<evidence type="ECO:0000256" key="13">
    <source>
        <dbReference type="ARBA" id="ARBA00023209"/>
    </source>
</evidence>
<evidence type="ECO:0000256" key="1">
    <source>
        <dbReference type="ARBA" id="ARBA00003973"/>
    </source>
</evidence>
<evidence type="ECO:0000256" key="8">
    <source>
        <dbReference type="ARBA" id="ARBA00022679"/>
    </source>
</evidence>
<evidence type="ECO:0000256" key="14">
    <source>
        <dbReference type="ARBA" id="ARBA00023264"/>
    </source>
</evidence>
<dbReference type="Proteomes" id="UP000184301">
    <property type="component" value="Unassembled WGS sequence"/>
</dbReference>
<dbReference type="InterPro" id="IPR000462">
    <property type="entry name" value="CDP-OH_P_trans"/>
</dbReference>
<keyword evidence="12 18" id="KW-0472">Membrane</keyword>
<keyword evidence="9 18" id="KW-0812">Transmembrane</keyword>
<dbReference type="AlphaFoldDB" id="A0A1M6N4D2"/>
<dbReference type="PIRSF" id="PIRSF000847">
    <property type="entry name" value="Phos_ph_gly_syn"/>
    <property type="match status" value="1"/>
</dbReference>
<comment type="catalytic activity">
    <reaction evidence="16">
        <text>a CDP-1,2-diacyl-sn-glycerol + sn-glycerol 3-phosphate = a 1,2-diacyl-sn-glycero-3-phospho-(1'-sn-glycero-3'-phosphate) + CMP + H(+)</text>
        <dbReference type="Rhea" id="RHEA:12593"/>
        <dbReference type="ChEBI" id="CHEBI:15378"/>
        <dbReference type="ChEBI" id="CHEBI:57597"/>
        <dbReference type="ChEBI" id="CHEBI:58332"/>
        <dbReference type="ChEBI" id="CHEBI:60110"/>
        <dbReference type="ChEBI" id="CHEBI:60377"/>
        <dbReference type="EC" id="2.7.8.5"/>
    </reaction>
</comment>
<comment type="similarity">
    <text evidence="4 17">Belongs to the CDP-alcohol phosphatidyltransferase class-I family.</text>
</comment>
<dbReference type="EC" id="2.7.8.5" evidence="5"/>
<organism evidence="19 20">
    <name type="scientific">Hespellia stercorisuis DSM 15480</name>
    <dbReference type="NCBI Taxonomy" id="1121950"/>
    <lineage>
        <taxon>Bacteria</taxon>
        <taxon>Bacillati</taxon>
        <taxon>Bacillota</taxon>
        <taxon>Clostridia</taxon>
        <taxon>Lachnospirales</taxon>
        <taxon>Lachnospiraceae</taxon>
        <taxon>Hespellia</taxon>
    </lineage>
</organism>
<proteinExistence type="inferred from homology"/>
<evidence type="ECO:0000256" key="17">
    <source>
        <dbReference type="RuleBase" id="RU003750"/>
    </source>
</evidence>
<keyword evidence="14" id="KW-1208">Phospholipid metabolism</keyword>
<evidence type="ECO:0000256" key="9">
    <source>
        <dbReference type="ARBA" id="ARBA00022692"/>
    </source>
</evidence>
<evidence type="ECO:0000256" key="11">
    <source>
        <dbReference type="ARBA" id="ARBA00023098"/>
    </source>
</evidence>
<dbReference type="InterPro" id="IPR004570">
    <property type="entry name" value="Phosphatidylglycerol_P_synth"/>
</dbReference>
<feature type="transmembrane region" description="Helical" evidence="18">
    <location>
        <begin position="12"/>
        <end position="32"/>
    </location>
</feature>
<keyword evidence="10 18" id="KW-1133">Transmembrane helix</keyword>
<dbReference type="OrthoDB" id="9796672at2"/>
<evidence type="ECO:0000256" key="12">
    <source>
        <dbReference type="ARBA" id="ARBA00023136"/>
    </source>
</evidence>
<feature type="transmembrane region" description="Helical" evidence="18">
    <location>
        <begin position="85"/>
        <end position="106"/>
    </location>
</feature>
<keyword evidence="7" id="KW-0444">Lipid biosynthesis</keyword>
<name>A0A1M6N4D2_9FIRM</name>
<dbReference type="PANTHER" id="PTHR14269">
    <property type="entry name" value="CDP-DIACYLGLYCEROL--GLYCEROL-3-PHOSPHATE 3-PHOSPHATIDYLTRANSFERASE-RELATED"/>
    <property type="match status" value="1"/>
</dbReference>
<comment type="subcellular location">
    <subcellularLocation>
        <location evidence="2">Membrane</location>
        <topology evidence="2">Multi-pass membrane protein</topology>
    </subcellularLocation>
</comment>
<keyword evidence="11" id="KW-0443">Lipid metabolism</keyword>
<comment type="pathway">
    <text evidence="3">Phospholipid metabolism; phosphatidylglycerol biosynthesis; phosphatidylglycerol from CDP-diacylglycerol: step 1/2.</text>
</comment>
<evidence type="ECO:0000256" key="4">
    <source>
        <dbReference type="ARBA" id="ARBA00010441"/>
    </source>
</evidence>
<sequence length="189" mass="21882">MQEHPEKRIFTIPNILSMFRFVLAFWFAWVYLHAQTVADYYFSAVLVVISGFTDVIDGQIARHFHMVTDLGKILDPVADKFTQGILALCLMSRYPLMRVLFVMFLLKETYMSIRGITVLKVSGVNRGALWFGKVNTVVLYGVMFFLIVLPNLEIHIVNVLILFCMAVMLFAWIMYAVTYHKIIKESKKK</sequence>
<keyword evidence="20" id="KW-1185">Reference proteome</keyword>
<evidence type="ECO:0000313" key="20">
    <source>
        <dbReference type="Proteomes" id="UP000184301"/>
    </source>
</evidence>
<dbReference type="GO" id="GO:0016020">
    <property type="term" value="C:membrane"/>
    <property type="evidence" value="ECO:0007669"/>
    <property type="project" value="UniProtKB-SubCell"/>
</dbReference>
<protein>
    <recommendedName>
        <fullName evidence="6">CDP-diacylglycerol--glycerol-3-phosphate 3-phosphatidyltransferase</fullName>
        <ecNumber evidence="5">2.7.8.5</ecNumber>
    </recommendedName>
    <alternativeName>
        <fullName evidence="15">Phosphatidylglycerophosphate synthase</fullName>
    </alternativeName>
</protein>
<evidence type="ECO:0000256" key="7">
    <source>
        <dbReference type="ARBA" id="ARBA00022516"/>
    </source>
</evidence>
<dbReference type="PANTHER" id="PTHR14269:SF62">
    <property type="entry name" value="CDP-DIACYLGLYCEROL--GLYCEROL-3-PHOSPHATE 3-PHOSPHATIDYLTRANSFERASE 1, CHLOROPLASTIC"/>
    <property type="match status" value="1"/>
</dbReference>
<accession>A0A1M6N4D2</accession>
<dbReference type="PROSITE" id="PS00379">
    <property type="entry name" value="CDP_ALCOHOL_P_TRANSF"/>
    <property type="match status" value="1"/>
</dbReference>
<dbReference type="EMBL" id="FQZY01000021">
    <property type="protein sequence ID" value="SHJ90538.1"/>
    <property type="molecule type" value="Genomic_DNA"/>
</dbReference>
<evidence type="ECO:0000313" key="19">
    <source>
        <dbReference type="EMBL" id="SHJ90538.1"/>
    </source>
</evidence>
<evidence type="ECO:0000256" key="6">
    <source>
        <dbReference type="ARBA" id="ARBA00014944"/>
    </source>
</evidence>
<dbReference type="Pfam" id="PF01066">
    <property type="entry name" value="CDP-OH_P_transf"/>
    <property type="match status" value="1"/>
</dbReference>
<evidence type="ECO:0000256" key="16">
    <source>
        <dbReference type="ARBA" id="ARBA00048586"/>
    </source>
</evidence>
<gene>
    <name evidence="19" type="ORF">SAMN02745243_01709</name>
</gene>
<dbReference type="InterPro" id="IPR048254">
    <property type="entry name" value="CDP_ALCOHOL_P_TRANSF_CS"/>
</dbReference>
<evidence type="ECO:0000256" key="15">
    <source>
        <dbReference type="ARBA" id="ARBA00033018"/>
    </source>
</evidence>
<evidence type="ECO:0000256" key="2">
    <source>
        <dbReference type="ARBA" id="ARBA00004141"/>
    </source>
</evidence>
<keyword evidence="8 17" id="KW-0808">Transferase</keyword>
<dbReference type="Gene3D" id="1.20.120.1760">
    <property type="match status" value="1"/>
</dbReference>
<dbReference type="GO" id="GO:0006655">
    <property type="term" value="P:phosphatidylglycerol biosynthetic process"/>
    <property type="evidence" value="ECO:0007669"/>
    <property type="project" value="UniProtKB-UniPathway"/>
</dbReference>
<dbReference type="InterPro" id="IPR043130">
    <property type="entry name" value="CDP-OH_PTrfase_TM_dom"/>
</dbReference>
<evidence type="ECO:0000256" key="3">
    <source>
        <dbReference type="ARBA" id="ARBA00005042"/>
    </source>
</evidence>
<dbReference type="GO" id="GO:0008444">
    <property type="term" value="F:CDP-diacylglycerol-glycerol-3-phosphate 3-phosphatidyltransferase activity"/>
    <property type="evidence" value="ECO:0007669"/>
    <property type="project" value="UniProtKB-EC"/>
</dbReference>